<accession>A0A2U1PDX8</accession>
<organism evidence="1 2">
    <name type="scientific">Artemisia annua</name>
    <name type="common">Sweet wormwood</name>
    <dbReference type="NCBI Taxonomy" id="35608"/>
    <lineage>
        <taxon>Eukaryota</taxon>
        <taxon>Viridiplantae</taxon>
        <taxon>Streptophyta</taxon>
        <taxon>Embryophyta</taxon>
        <taxon>Tracheophyta</taxon>
        <taxon>Spermatophyta</taxon>
        <taxon>Magnoliopsida</taxon>
        <taxon>eudicotyledons</taxon>
        <taxon>Gunneridae</taxon>
        <taxon>Pentapetalae</taxon>
        <taxon>asterids</taxon>
        <taxon>campanulids</taxon>
        <taxon>Asterales</taxon>
        <taxon>Asteraceae</taxon>
        <taxon>Asteroideae</taxon>
        <taxon>Anthemideae</taxon>
        <taxon>Artemisiinae</taxon>
        <taxon>Artemisia</taxon>
    </lineage>
</organism>
<keyword evidence="2" id="KW-1185">Reference proteome</keyword>
<sequence>MAASFEEGNLERPNWAGETNLSRLVGALIGFKPLYSLLKLGARQVLIRYCLEGVGD</sequence>
<evidence type="ECO:0000313" key="1">
    <source>
        <dbReference type="EMBL" id="PWA83930.1"/>
    </source>
</evidence>
<evidence type="ECO:0000313" key="2">
    <source>
        <dbReference type="Proteomes" id="UP000245207"/>
    </source>
</evidence>
<proteinExistence type="predicted"/>
<gene>
    <name evidence="1" type="ORF">CTI12_AA103830</name>
</gene>
<name>A0A2U1PDX8_ARTAN</name>
<dbReference type="OrthoDB" id="2013972at2759"/>
<protein>
    <submittedName>
        <fullName evidence="1">Uncharacterized protein</fullName>
    </submittedName>
</protein>
<reference evidence="1 2" key="1">
    <citation type="journal article" date="2018" name="Mol. Plant">
        <title>The genome of Artemisia annua provides insight into the evolution of Asteraceae family and artemisinin biosynthesis.</title>
        <authorList>
            <person name="Shen Q."/>
            <person name="Zhang L."/>
            <person name="Liao Z."/>
            <person name="Wang S."/>
            <person name="Yan T."/>
            <person name="Shi P."/>
            <person name="Liu M."/>
            <person name="Fu X."/>
            <person name="Pan Q."/>
            <person name="Wang Y."/>
            <person name="Lv Z."/>
            <person name="Lu X."/>
            <person name="Zhang F."/>
            <person name="Jiang W."/>
            <person name="Ma Y."/>
            <person name="Chen M."/>
            <person name="Hao X."/>
            <person name="Li L."/>
            <person name="Tang Y."/>
            <person name="Lv G."/>
            <person name="Zhou Y."/>
            <person name="Sun X."/>
            <person name="Brodelius P.E."/>
            <person name="Rose J.K.C."/>
            <person name="Tang K."/>
        </authorList>
    </citation>
    <scope>NUCLEOTIDE SEQUENCE [LARGE SCALE GENOMIC DNA]</scope>
    <source>
        <strain evidence="2">cv. Huhao1</strain>
        <tissue evidence="1">Leaf</tissue>
    </source>
</reference>
<dbReference type="Proteomes" id="UP000245207">
    <property type="component" value="Unassembled WGS sequence"/>
</dbReference>
<dbReference type="STRING" id="35608.A0A2U1PDX8"/>
<dbReference type="AlphaFoldDB" id="A0A2U1PDX8"/>
<dbReference type="EMBL" id="PKPP01001286">
    <property type="protein sequence ID" value="PWA83930.1"/>
    <property type="molecule type" value="Genomic_DNA"/>
</dbReference>
<comment type="caution">
    <text evidence="1">The sequence shown here is derived from an EMBL/GenBank/DDBJ whole genome shotgun (WGS) entry which is preliminary data.</text>
</comment>